<keyword evidence="3" id="KW-1185">Reference proteome</keyword>
<feature type="region of interest" description="Disordered" evidence="1">
    <location>
        <begin position="170"/>
        <end position="197"/>
    </location>
</feature>
<accession>A0A2C5X924</accession>
<dbReference type="STRING" id="1035309.A0A2C5X924"/>
<comment type="caution">
    <text evidence="2">The sequence shown here is derived from an EMBL/GenBank/DDBJ whole genome shotgun (WGS) entry which is preliminary data.</text>
</comment>
<evidence type="ECO:0000313" key="2">
    <source>
        <dbReference type="EMBL" id="PHH53854.1"/>
    </source>
</evidence>
<feature type="compositionally biased region" description="Low complexity" evidence="1">
    <location>
        <begin position="24"/>
        <end position="36"/>
    </location>
</feature>
<feature type="compositionally biased region" description="Polar residues" evidence="1">
    <location>
        <begin position="38"/>
        <end position="52"/>
    </location>
</feature>
<feature type="region of interest" description="Disordered" evidence="1">
    <location>
        <begin position="1"/>
        <end position="58"/>
    </location>
</feature>
<evidence type="ECO:0000256" key="1">
    <source>
        <dbReference type="SAM" id="MobiDB-lite"/>
    </source>
</evidence>
<reference evidence="2 3" key="2">
    <citation type="journal article" date="2013" name="IMA Fungus">
        <title>IMA Genome-F 1: Ceratocystis fimbriata: Draft nuclear genome sequence for the plant pathogen, Ceratocystis fimbriata.</title>
        <authorList>
            <person name="Wilken P.M."/>
            <person name="Steenkamp E.T."/>
            <person name="Wingfield M.J."/>
            <person name="de Beer Z.W."/>
            <person name="Wingfield B.D."/>
        </authorList>
    </citation>
    <scope>NUCLEOTIDE SEQUENCE [LARGE SCALE GENOMIC DNA]</scope>
    <source>
        <strain evidence="2 3">CBS 114723</strain>
    </source>
</reference>
<protein>
    <submittedName>
        <fullName evidence="2">Uncharacterized protein</fullName>
    </submittedName>
</protein>
<dbReference type="AlphaFoldDB" id="A0A2C5X924"/>
<proteinExistence type="predicted"/>
<dbReference type="Proteomes" id="UP000222788">
    <property type="component" value="Unassembled WGS sequence"/>
</dbReference>
<organism evidence="2 3">
    <name type="scientific">Ceratocystis fimbriata CBS 114723</name>
    <dbReference type="NCBI Taxonomy" id="1035309"/>
    <lineage>
        <taxon>Eukaryota</taxon>
        <taxon>Fungi</taxon>
        <taxon>Dikarya</taxon>
        <taxon>Ascomycota</taxon>
        <taxon>Pezizomycotina</taxon>
        <taxon>Sordariomycetes</taxon>
        <taxon>Hypocreomycetidae</taxon>
        <taxon>Microascales</taxon>
        <taxon>Ceratocystidaceae</taxon>
        <taxon>Ceratocystis</taxon>
    </lineage>
</organism>
<evidence type="ECO:0000313" key="3">
    <source>
        <dbReference type="Proteomes" id="UP000222788"/>
    </source>
</evidence>
<dbReference type="OrthoDB" id="4847568at2759"/>
<name>A0A2C5X924_9PEZI</name>
<sequence length="337" mass="37473">MPRTANRGTERRDIHPAYIQPAHSSSPSAEAEGASEQDPASTIATSRTNSPIHNDPHPGLIALSTAAANSQSSLLGLLLKHVNEDLNAYTYDRDYCNYQLRNEANLTPEEARALRLRVMDANHKIRKCQQKSELIHFEAQTGINPSLVLGEKGAVQAFVQSEAPVVSPTIPEPIPLEDPGAESNTPPVTKRRRKSEWTNEDYSTFKVDESGDNDDSGAQVQRLGFWKCRLCTTQKYLRAGPGRQPSGPCKWPLKDVAKMIAHFTEMHHEHMPRERCIELGDALDKNRGPFEYWLRRSHSISTADGPLIEECVGVLRSGKLPPILRKLSRAAASFPEE</sequence>
<reference evidence="2 3" key="1">
    <citation type="journal article" date="2013" name="Fungal Biol.">
        <title>Analysis of microsatellite markers in the genome of the plant pathogen Ceratocystis fimbriata.</title>
        <authorList>
            <person name="Simpson M.C."/>
            <person name="Wilken P.M."/>
            <person name="Coetzee M.P."/>
            <person name="Wingfield M.J."/>
            <person name="Wingfield B.D."/>
        </authorList>
    </citation>
    <scope>NUCLEOTIDE SEQUENCE [LARGE SCALE GENOMIC DNA]</scope>
    <source>
        <strain evidence="2 3">CBS 114723</strain>
    </source>
</reference>
<gene>
    <name evidence="2" type="ORF">CFIMG_002770RA</name>
</gene>
<dbReference type="EMBL" id="APWK03000035">
    <property type="protein sequence ID" value="PHH53854.1"/>
    <property type="molecule type" value="Genomic_DNA"/>
</dbReference>